<reference evidence="2 3" key="1">
    <citation type="journal article" date="2016" name="Mol. Biol. Evol.">
        <title>Comparative Genomics of Early-Diverging Mushroom-Forming Fungi Provides Insights into the Origins of Lignocellulose Decay Capabilities.</title>
        <authorList>
            <person name="Nagy L.G."/>
            <person name="Riley R."/>
            <person name="Tritt A."/>
            <person name="Adam C."/>
            <person name="Daum C."/>
            <person name="Floudas D."/>
            <person name="Sun H."/>
            <person name="Yadav J.S."/>
            <person name="Pangilinan J."/>
            <person name="Larsson K.H."/>
            <person name="Matsuura K."/>
            <person name="Barry K."/>
            <person name="Labutti K."/>
            <person name="Kuo R."/>
            <person name="Ohm R.A."/>
            <person name="Bhattacharya S.S."/>
            <person name="Shirouzu T."/>
            <person name="Yoshinaga Y."/>
            <person name="Martin F.M."/>
            <person name="Grigoriev I.V."/>
            <person name="Hibbett D.S."/>
        </authorList>
    </citation>
    <scope>NUCLEOTIDE SEQUENCE [LARGE SCALE GENOMIC DNA]</scope>
    <source>
        <strain evidence="2 3">CBS 109695</strain>
    </source>
</reference>
<keyword evidence="1" id="KW-1133">Transmembrane helix</keyword>
<proteinExistence type="predicted"/>
<dbReference type="OrthoDB" id="2686513at2759"/>
<feature type="transmembrane region" description="Helical" evidence="1">
    <location>
        <begin position="91"/>
        <end position="109"/>
    </location>
</feature>
<feature type="transmembrane region" description="Helical" evidence="1">
    <location>
        <begin position="43"/>
        <end position="61"/>
    </location>
</feature>
<dbReference type="Proteomes" id="UP000076532">
    <property type="component" value="Unassembled WGS sequence"/>
</dbReference>
<gene>
    <name evidence="2" type="ORF">FIBSPDRAFT_941414</name>
</gene>
<feature type="transmembrane region" description="Helical" evidence="1">
    <location>
        <begin position="12"/>
        <end position="31"/>
    </location>
</feature>
<name>A0A167U6J2_9AGAM</name>
<evidence type="ECO:0000256" key="1">
    <source>
        <dbReference type="SAM" id="Phobius"/>
    </source>
</evidence>
<feature type="transmembrane region" description="Helical" evidence="1">
    <location>
        <begin position="136"/>
        <end position="155"/>
    </location>
</feature>
<keyword evidence="3" id="KW-1185">Reference proteome</keyword>
<feature type="transmembrane region" description="Helical" evidence="1">
    <location>
        <begin position="185"/>
        <end position="206"/>
    </location>
</feature>
<keyword evidence="1" id="KW-0472">Membrane</keyword>
<organism evidence="2 3">
    <name type="scientific">Athelia psychrophila</name>
    <dbReference type="NCBI Taxonomy" id="1759441"/>
    <lineage>
        <taxon>Eukaryota</taxon>
        <taxon>Fungi</taxon>
        <taxon>Dikarya</taxon>
        <taxon>Basidiomycota</taxon>
        <taxon>Agaricomycotina</taxon>
        <taxon>Agaricomycetes</taxon>
        <taxon>Agaricomycetidae</taxon>
        <taxon>Atheliales</taxon>
        <taxon>Atheliaceae</taxon>
        <taxon>Athelia</taxon>
    </lineage>
</organism>
<dbReference type="EMBL" id="KV418029">
    <property type="protein sequence ID" value="KZP03638.1"/>
    <property type="molecule type" value="Genomic_DNA"/>
</dbReference>
<evidence type="ECO:0000313" key="2">
    <source>
        <dbReference type="EMBL" id="KZP03638.1"/>
    </source>
</evidence>
<accession>A0A167U6J2</accession>
<keyword evidence="1" id="KW-0812">Transmembrane</keyword>
<sequence>MEIDAVSATQDVLIHNYLQFFATMEITCIWARPKGLVSYLFIANRYLALFGNIVALYINLLNIPSEFHILNRLGILAVRMYALYARDRRIVYLFIALAILVIAVISAVFTHQDVKTVTSVRGCNIAHTVQNGIRLAVPWECVLVLDVIILGLTVFKTHASIRQGASGRHMPTTVHIPKLIIRDGALYFVGMVVTNTLNIMCFYLAAPIIKGSMSTFASVMSVTLISRVILNLREVVEASRASVNFETVSYPKWNGGSNQQTSYSSKLGPLVQVVGSKTAVCGWDMHMKVIDISRTRQYPDLELQRVYTTY</sequence>
<evidence type="ECO:0000313" key="3">
    <source>
        <dbReference type="Proteomes" id="UP000076532"/>
    </source>
</evidence>
<protein>
    <submittedName>
        <fullName evidence="2">Uncharacterized protein</fullName>
    </submittedName>
</protein>
<dbReference type="AlphaFoldDB" id="A0A167U6J2"/>